<dbReference type="STRING" id="490189.SAMN02927903_00980"/>
<feature type="chain" id="PRO_5011591125" evidence="2">
    <location>
        <begin position="22"/>
        <end position="462"/>
    </location>
</feature>
<protein>
    <submittedName>
        <fullName evidence="5">Por secretion system C-terminal sorting domain-containing protein</fullName>
    </submittedName>
</protein>
<dbReference type="Gene3D" id="2.120.10.30">
    <property type="entry name" value="TolB, C-terminal domain"/>
    <property type="match status" value="1"/>
</dbReference>
<evidence type="ECO:0000313" key="6">
    <source>
        <dbReference type="Proteomes" id="UP000199354"/>
    </source>
</evidence>
<feature type="signal peptide" evidence="2">
    <location>
        <begin position="1"/>
        <end position="21"/>
    </location>
</feature>
<dbReference type="SUPFAM" id="SSF50952">
    <property type="entry name" value="Soluble quinoprotein glucose dehydrogenase"/>
    <property type="match status" value="1"/>
</dbReference>
<dbReference type="Pfam" id="PF07995">
    <property type="entry name" value="GSDH"/>
    <property type="match status" value="1"/>
</dbReference>
<dbReference type="PANTHER" id="PTHR19328:SF75">
    <property type="entry name" value="ALDOSE SUGAR DEHYDROGENASE YLII"/>
    <property type="match status" value="1"/>
</dbReference>
<gene>
    <name evidence="5" type="ORF">SAMN02927903_00980</name>
</gene>
<feature type="domain" description="Secretion system C-terminal sorting" evidence="4">
    <location>
        <begin position="390"/>
        <end position="460"/>
    </location>
</feature>
<name>A0A1G5E8M0_9FLAO</name>
<dbReference type="InterPro" id="IPR012938">
    <property type="entry name" value="Glc/Sorbosone_DH"/>
</dbReference>
<feature type="domain" description="Glucose/Sorbosone dehydrogenase" evidence="3">
    <location>
        <begin position="34"/>
        <end position="362"/>
    </location>
</feature>
<dbReference type="InterPro" id="IPR011042">
    <property type="entry name" value="6-blade_b-propeller_TolB-like"/>
</dbReference>
<evidence type="ECO:0000256" key="1">
    <source>
        <dbReference type="ARBA" id="ARBA00022729"/>
    </source>
</evidence>
<dbReference type="Pfam" id="PF18962">
    <property type="entry name" value="Por_Secre_tail"/>
    <property type="match status" value="1"/>
</dbReference>
<reference evidence="5 6" key="1">
    <citation type="submission" date="2016-10" db="EMBL/GenBank/DDBJ databases">
        <authorList>
            <person name="de Groot N.N."/>
        </authorList>
    </citation>
    <scope>NUCLEOTIDE SEQUENCE [LARGE SCALE GENOMIC DNA]</scope>
    <source>
        <strain evidence="5 6">CGMCC 1.7031</strain>
    </source>
</reference>
<dbReference type="InterPro" id="IPR011041">
    <property type="entry name" value="Quinoprot_gluc/sorb_DH_b-prop"/>
</dbReference>
<dbReference type="NCBIfam" id="TIGR04183">
    <property type="entry name" value="Por_Secre_tail"/>
    <property type="match status" value="1"/>
</dbReference>
<dbReference type="RefSeq" id="WP_091141182.1">
    <property type="nucleotide sequence ID" value="NZ_FMVF01000004.1"/>
</dbReference>
<proteinExistence type="predicted"/>
<keyword evidence="1 2" id="KW-0732">Signal</keyword>
<evidence type="ECO:0000259" key="4">
    <source>
        <dbReference type="Pfam" id="PF18962"/>
    </source>
</evidence>
<dbReference type="Proteomes" id="UP000199354">
    <property type="component" value="Unassembled WGS sequence"/>
</dbReference>
<keyword evidence="6" id="KW-1185">Reference proteome</keyword>
<sequence>MKKTDALFYLLFLLISAPFFAQSINIVPFANGFNTPVEIANAGDNRLFVVEWAGRIRIVNPDGTVNPVDFLTVPSSIIMTGSERGLLGLAFDPQYATNGYFYICYTSMPAGDVTIARYTRNPENANLALPDSSLIIMAIPHALGVHNGGTLRFGPDGYLYLGVGDGNNTWPLPHAQDINLNLGKMLRIDVSNSSQAVPYTIPPGNPFVGVEGNDEIWAVGLRNPWKYSFDRQDGTLWIADVGESSWEEINHVGSGQAGLNYGWSCYEGVTNFVNCGLPTSEVTFPLTTYAHTSNRCSIIGGYAYSGTTYPDLQNKYIFADLCANNIFAADVTTGVITTSETFTGDPYYFMTLGEDSSGELYVAGSSGIYKIIDANLHTTGFDKFGFTALPNPASSEISVKLNNNNYPAQANLIDLQGKLLLSQKLESEATQIYTSSLQNGVYILSVTDNAGSISSAKMVIAK</sequence>
<accession>A0A1G5E8M0</accession>
<dbReference type="EMBL" id="FMVF01000004">
    <property type="protein sequence ID" value="SCY23329.1"/>
    <property type="molecule type" value="Genomic_DNA"/>
</dbReference>
<evidence type="ECO:0000259" key="3">
    <source>
        <dbReference type="Pfam" id="PF07995"/>
    </source>
</evidence>
<dbReference type="AlphaFoldDB" id="A0A1G5E8M0"/>
<dbReference type="InterPro" id="IPR026444">
    <property type="entry name" value="Secre_tail"/>
</dbReference>
<dbReference type="PANTHER" id="PTHR19328">
    <property type="entry name" value="HEDGEHOG-INTERACTING PROTEIN"/>
    <property type="match status" value="1"/>
</dbReference>
<dbReference type="OrthoDB" id="9770043at2"/>
<evidence type="ECO:0000256" key="2">
    <source>
        <dbReference type="SAM" id="SignalP"/>
    </source>
</evidence>
<evidence type="ECO:0000313" key="5">
    <source>
        <dbReference type="EMBL" id="SCY23329.1"/>
    </source>
</evidence>
<organism evidence="5 6">
    <name type="scientific">Flavobacterium caeni</name>
    <dbReference type="NCBI Taxonomy" id="490189"/>
    <lineage>
        <taxon>Bacteria</taxon>
        <taxon>Pseudomonadati</taxon>
        <taxon>Bacteroidota</taxon>
        <taxon>Flavobacteriia</taxon>
        <taxon>Flavobacteriales</taxon>
        <taxon>Flavobacteriaceae</taxon>
        <taxon>Flavobacterium</taxon>
    </lineage>
</organism>